<feature type="transmembrane region" description="Helical" evidence="14">
    <location>
        <begin position="276"/>
        <end position="300"/>
    </location>
</feature>
<accession>A0A498K1X3</accession>
<evidence type="ECO:0000256" key="7">
    <source>
        <dbReference type="ARBA" id="ARBA00022692"/>
    </source>
</evidence>
<evidence type="ECO:0000256" key="4">
    <source>
        <dbReference type="ARBA" id="ARBA00022449"/>
    </source>
</evidence>
<dbReference type="GO" id="GO:0010119">
    <property type="term" value="P:regulation of stomatal movement"/>
    <property type="evidence" value="ECO:0007669"/>
    <property type="project" value="UniProtKB-ARBA"/>
</dbReference>
<reference evidence="18 19" key="1">
    <citation type="submission" date="2018-10" db="EMBL/GenBank/DDBJ databases">
        <title>A high-quality apple genome assembly.</title>
        <authorList>
            <person name="Hu J."/>
        </authorList>
    </citation>
    <scope>NUCLEOTIDE SEQUENCE [LARGE SCALE GENOMIC DNA]</scope>
    <source>
        <strain evidence="19">cv. HFTH1</strain>
        <tissue evidence="18">Young leaf</tissue>
    </source>
</reference>
<evidence type="ECO:0000256" key="6">
    <source>
        <dbReference type="ARBA" id="ARBA00022568"/>
    </source>
</evidence>
<dbReference type="PANTHER" id="PTHR31503">
    <property type="entry name" value="VACUOLAR CALCIUM ION TRANSPORTER"/>
    <property type="match status" value="1"/>
</dbReference>
<dbReference type="GO" id="GO:0010351">
    <property type="term" value="P:lithium ion transport"/>
    <property type="evidence" value="ECO:0007669"/>
    <property type="project" value="UniProtKB-ARBA"/>
</dbReference>
<keyword evidence="10 14" id="KW-1133">Transmembrane helix</keyword>
<evidence type="ECO:0000256" key="11">
    <source>
        <dbReference type="ARBA" id="ARBA00023065"/>
    </source>
</evidence>
<dbReference type="GO" id="GO:0061993">
    <property type="term" value="C:calcium:proton antiporter complex"/>
    <property type="evidence" value="ECO:0007669"/>
    <property type="project" value="UniProtKB-ARBA"/>
</dbReference>
<dbReference type="InterPro" id="IPR018108">
    <property type="entry name" value="MCP_transmembrane"/>
</dbReference>
<feature type="domain" description="Sodium/calcium exchanger membrane region" evidence="15">
    <location>
        <begin position="281"/>
        <end position="424"/>
    </location>
</feature>
<evidence type="ECO:0000259" key="16">
    <source>
        <dbReference type="Pfam" id="PF04884"/>
    </source>
</evidence>
<keyword evidence="4" id="KW-0050">Antiport</keyword>
<dbReference type="InterPro" id="IPR055412">
    <property type="entry name" value="UVB_sens_C"/>
</dbReference>
<dbReference type="GO" id="GO:0030026">
    <property type="term" value="P:intracellular manganese ion homeostasis"/>
    <property type="evidence" value="ECO:0007669"/>
    <property type="project" value="UniProtKB-ARBA"/>
</dbReference>
<dbReference type="GO" id="GO:0015369">
    <property type="term" value="F:calcium:proton antiporter activity"/>
    <property type="evidence" value="ECO:0007669"/>
    <property type="project" value="InterPro"/>
</dbReference>
<evidence type="ECO:0000256" key="10">
    <source>
        <dbReference type="ARBA" id="ARBA00022989"/>
    </source>
</evidence>
<dbReference type="Proteomes" id="UP000290289">
    <property type="component" value="Chromosome 4"/>
</dbReference>
<feature type="domain" description="Root UVB sensitive protein C-terminal" evidence="17">
    <location>
        <begin position="1120"/>
        <end position="1251"/>
    </location>
</feature>
<dbReference type="InterPro" id="IPR054549">
    <property type="entry name" value="UVB_sens_RUS_dom"/>
</dbReference>
<evidence type="ECO:0000259" key="17">
    <source>
        <dbReference type="Pfam" id="PF24160"/>
    </source>
</evidence>
<dbReference type="Pfam" id="PF01699">
    <property type="entry name" value="Na_Ca_ex"/>
    <property type="match status" value="2"/>
</dbReference>
<evidence type="ECO:0000256" key="1">
    <source>
        <dbReference type="ARBA" id="ARBA00004128"/>
    </source>
</evidence>
<dbReference type="Pfam" id="PF04884">
    <property type="entry name" value="UVB_sens_prot"/>
    <property type="match status" value="1"/>
</dbReference>
<feature type="transmembrane region" description="Helical" evidence="14">
    <location>
        <begin position="199"/>
        <end position="219"/>
    </location>
</feature>
<evidence type="ECO:0000259" key="15">
    <source>
        <dbReference type="Pfam" id="PF01699"/>
    </source>
</evidence>
<keyword evidence="19" id="KW-1185">Reference proteome</keyword>
<evidence type="ECO:0000313" key="18">
    <source>
        <dbReference type="EMBL" id="RXI01387.1"/>
    </source>
</evidence>
<evidence type="ECO:0000256" key="13">
    <source>
        <dbReference type="PROSITE-ProRule" id="PRU00282"/>
    </source>
</evidence>
<dbReference type="FunFam" id="1.20.1420.30:FF:000008">
    <property type="entry name" value="Vacuolar cation/proton exchanger"/>
    <property type="match status" value="1"/>
</dbReference>
<evidence type="ECO:0000256" key="8">
    <source>
        <dbReference type="ARBA" id="ARBA00022737"/>
    </source>
</evidence>
<dbReference type="InterPro" id="IPR004837">
    <property type="entry name" value="NaCa_Exmemb"/>
</dbReference>
<proteinExistence type="inferred from homology"/>
<keyword evidence="8" id="KW-0677">Repeat</keyword>
<dbReference type="Pfam" id="PF00153">
    <property type="entry name" value="Mito_carr"/>
    <property type="match status" value="2"/>
</dbReference>
<dbReference type="GO" id="GO:0006874">
    <property type="term" value="P:intracellular calcium ion homeostasis"/>
    <property type="evidence" value="ECO:0007669"/>
    <property type="project" value="TreeGrafter"/>
</dbReference>
<evidence type="ECO:0000256" key="12">
    <source>
        <dbReference type="ARBA" id="ARBA00023136"/>
    </source>
</evidence>
<evidence type="ECO:0000256" key="9">
    <source>
        <dbReference type="ARBA" id="ARBA00022837"/>
    </source>
</evidence>
<feature type="transmembrane region" description="Helical" evidence="14">
    <location>
        <begin position="89"/>
        <end position="106"/>
    </location>
</feature>
<keyword evidence="7 13" id="KW-0812">Transmembrane</keyword>
<dbReference type="PRINTS" id="PR00926">
    <property type="entry name" value="MITOCARRIER"/>
</dbReference>
<dbReference type="Gene3D" id="1.50.40.10">
    <property type="entry name" value="Mitochondrial carrier domain"/>
    <property type="match status" value="1"/>
</dbReference>
<comment type="similarity">
    <text evidence="2">Belongs to the Ca(2+):cation antiporter (CaCA) (TC 2.A.19) family. Cation/proton exchanger (CAX) subfamily.</text>
</comment>
<feature type="transmembrane region" description="Helical" evidence="14">
    <location>
        <begin position="722"/>
        <end position="747"/>
    </location>
</feature>
<gene>
    <name evidence="18" type="ORF">DVH24_014736</name>
</gene>
<dbReference type="InterPro" id="IPR004798">
    <property type="entry name" value="CAX-like"/>
</dbReference>
<dbReference type="EMBL" id="RDQH01000330">
    <property type="protein sequence ID" value="RXI01387.1"/>
    <property type="molecule type" value="Genomic_DNA"/>
</dbReference>
<dbReference type="AlphaFoldDB" id="A0A498K1X3"/>
<feature type="repeat" description="Solcar" evidence="13">
    <location>
        <begin position="567"/>
        <end position="659"/>
    </location>
</feature>
<name>A0A498K1X3_MALDO</name>
<feature type="transmembrane region" description="Helical" evidence="14">
    <location>
        <begin position="126"/>
        <end position="145"/>
    </location>
</feature>
<dbReference type="SUPFAM" id="SSF103506">
    <property type="entry name" value="Mitochondrial carrier"/>
    <property type="match status" value="1"/>
</dbReference>
<keyword evidence="6" id="KW-0109">Calcium transport</keyword>
<keyword evidence="9" id="KW-0106">Calcium</keyword>
<organism evidence="18 19">
    <name type="scientific">Malus domestica</name>
    <name type="common">Apple</name>
    <name type="synonym">Pyrus malus</name>
    <dbReference type="NCBI Taxonomy" id="3750"/>
    <lineage>
        <taxon>Eukaryota</taxon>
        <taxon>Viridiplantae</taxon>
        <taxon>Streptophyta</taxon>
        <taxon>Embryophyta</taxon>
        <taxon>Tracheophyta</taxon>
        <taxon>Spermatophyta</taxon>
        <taxon>Magnoliopsida</taxon>
        <taxon>eudicotyledons</taxon>
        <taxon>Gunneridae</taxon>
        <taxon>Pentapetalae</taxon>
        <taxon>rosids</taxon>
        <taxon>fabids</taxon>
        <taxon>Rosales</taxon>
        <taxon>Rosaceae</taxon>
        <taxon>Amygdaloideae</taxon>
        <taxon>Maleae</taxon>
        <taxon>Malus</taxon>
    </lineage>
</organism>
<dbReference type="InterPro" id="IPR002067">
    <property type="entry name" value="MCP"/>
</dbReference>
<dbReference type="InterPro" id="IPR044880">
    <property type="entry name" value="NCX_ion-bd_dom_sf"/>
</dbReference>
<evidence type="ECO:0000313" key="19">
    <source>
        <dbReference type="Proteomes" id="UP000290289"/>
    </source>
</evidence>
<feature type="transmembrane region" description="Helical" evidence="14">
    <location>
        <begin position="65"/>
        <end position="82"/>
    </location>
</feature>
<dbReference type="PROSITE" id="PS50920">
    <property type="entry name" value="SOLCAR"/>
    <property type="match status" value="2"/>
</dbReference>
<dbReference type="PANTHER" id="PTHR31503:SF1">
    <property type="entry name" value="VACUOLAR CATION_PROTON EXCHANGER 3"/>
    <property type="match status" value="1"/>
</dbReference>
<dbReference type="NCBIfam" id="TIGR00378">
    <property type="entry name" value="cax"/>
    <property type="match status" value="1"/>
</dbReference>
<feature type="transmembrane region" description="Helical" evidence="14">
    <location>
        <begin position="157"/>
        <end position="179"/>
    </location>
</feature>
<evidence type="ECO:0000256" key="5">
    <source>
        <dbReference type="ARBA" id="ARBA00022554"/>
    </source>
</evidence>
<dbReference type="InterPro" id="IPR023395">
    <property type="entry name" value="MCP_dom_sf"/>
</dbReference>
<keyword evidence="12 13" id="KW-0472">Membrane</keyword>
<evidence type="ECO:0000256" key="2">
    <source>
        <dbReference type="ARBA" id="ARBA00008248"/>
    </source>
</evidence>
<feature type="repeat" description="Solcar" evidence="13">
    <location>
        <begin position="667"/>
        <end position="750"/>
    </location>
</feature>
<feature type="transmembrane region" description="Helical" evidence="14">
    <location>
        <begin position="345"/>
        <end position="371"/>
    </location>
</feature>
<dbReference type="GO" id="GO:0055062">
    <property type="term" value="P:phosphate ion homeostasis"/>
    <property type="evidence" value="ECO:0007669"/>
    <property type="project" value="UniProtKB-ARBA"/>
</dbReference>
<feature type="transmembrane region" description="Helical" evidence="14">
    <location>
        <begin position="405"/>
        <end position="426"/>
    </location>
</feature>
<dbReference type="Pfam" id="PF24160">
    <property type="entry name" value="UVB_sens_C"/>
    <property type="match status" value="1"/>
</dbReference>
<dbReference type="Gene3D" id="1.20.1420.30">
    <property type="entry name" value="NCX, central ion-binding region"/>
    <property type="match status" value="2"/>
</dbReference>
<feature type="transmembrane region" description="Helical" evidence="14">
    <location>
        <begin position="312"/>
        <end position="339"/>
    </location>
</feature>
<evidence type="ECO:0000256" key="3">
    <source>
        <dbReference type="ARBA" id="ARBA00022448"/>
    </source>
</evidence>
<dbReference type="NCBIfam" id="TIGR00846">
    <property type="entry name" value="caca2"/>
    <property type="match status" value="1"/>
</dbReference>
<feature type="domain" description="Sodium/calcium exchanger membrane region" evidence="15">
    <location>
        <begin position="93"/>
        <end position="252"/>
    </location>
</feature>
<feature type="domain" description="Protein root UVB sensitive/RUS" evidence="16">
    <location>
        <begin position="870"/>
        <end position="1111"/>
    </location>
</feature>
<dbReference type="FunFam" id="1.20.1420.30:FF:000020">
    <property type="entry name" value="Vacuolar cation/proton exchanger"/>
    <property type="match status" value="1"/>
</dbReference>
<keyword evidence="5" id="KW-0926">Vacuole</keyword>
<dbReference type="GO" id="GO:0006882">
    <property type="term" value="P:intracellular zinc ion homeostasis"/>
    <property type="evidence" value="ECO:0007669"/>
    <property type="project" value="UniProtKB-ARBA"/>
</dbReference>
<protein>
    <submittedName>
        <fullName evidence="18">Uncharacterized protein</fullName>
    </submittedName>
</protein>
<sequence length="1263" mass="138264">MASNPDQPWLLENGTLKGLTKETGRTGRTAHNMSSSSLRKKSDRTLVSKVPCALLRQFLANLQEVLLGTKLFVLFPAIPLAIAAQCFGFARPWVFALSLIGLMPLAERVSFLTEQIAYYTGPTVGGLLNATCGNATELIIAIFALAQHKVAVVKYSLLGSILSNLLLVLGTSLFCGGIANMKKEQKYDRRQADVNSLMLLLAVLCHLLPMLFTFAATGSSTGVGVDPTLHLSRASSIVMLLAYAAYIVFQLWTHRELFEAQEESDDDDVVEETPDIGFWSGIVWLVGMTAVIALLSEYVVGTIEEAADSWGLSVSFISIILLPIVGNAAEHAGAIIFAFKNKLDITLGVALGSATQIAMFVVPLCVIIAWIMGINMDLNFSVIETGSLALSILAVAFTLQDGSSHYLKGLVLLLCYIIIAACFFVIKSPLHQSNILHPGLQTSTGASEQSVPSPALCSLSATASFALSLHSSTSLLQNSRAMAEDSRAIVSWRSIPSLNASRGALTDAADHYEPLWTTAHLSFSSGGGTRFNFACISVAERGEQRNEFSPTSAQLLKHPLAILACVPKDVALFAAGAVAGAAAKSVTAPLDRIKILMQTHGVRVGQQSAKKAISFVEAITMIGKEEGIKGYWKGNLPQVIRILPYSAVQLFAYEAYKKLFRGKDSELSLLGRLAAGACAGMTSTFVTYPLDVLRLRLAVEPGYRTMSEIALNMLKEEGVASFYYGLGPSLIGIAPYIAVNFCIFDFIRLTTYDMVKRLISTSQKEFQRIVEENRNDERWKIDLTPLNFRHCRFRTVASSSSQDGDVNDENRAGNGRNQRQTHVILVERYGNGTAKRYVVDDELQVQTFVEDELIGSVSDSSGSSHFNNEKLSWLPDIVKDFIFPAGFPGSVSDDYLLYMLLQFPTNVTAWICHTLVTSSLLKAVGVGSFSGSTAAASAAAIRWVSKDGIGAVGRLFIGGRFGNVFDDDPKQWRLYADFIGSAGSIFDLTTPLYPAYFLPLASLGNLAKAVARGLKDPSNRVIQNHFAVEGNLGEIAAKEEVWEVAAQLLGLGLGILFLDTPGLVKAYPVLATTWMFMRLLHLWLRYQSLSVLQFNSLNLKRTRLLVKSHVLHSIVPGVVDCNREENILVWQRFMKPQITFGVPLEEMISGERAATMVKALLELYTKEKYILVVNPQVSEFEVFVSFKVGATSISVLRSVWQAYWLHANWNSLGNAFDQLTESRLKMEDRFEDFIQQLNGSGWDTHQMNLKVPKEISLDELNPA</sequence>
<dbReference type="InterPro" id="IPR004713">
    <property type="entry name" value="CaH_exchang"/>
</dbReference>
<dbReference type="GO" id="GO:0009705">
    <property type="term" value="C:plant-type vacuole membrane"/>
    <property type="evidence" value="ECO:0007669"/>
    <property type="project" value="UniProtKB-ARBA"/>
</dbReference>
<evidence type="ECO:0000256" key="14">
    <source>
        <dbReference type="SAM" id="Phobius"/>
    </source>
</evidence>
<keyword evidence="11" id="KW-0406">Ion transport</keyword>
<comment type="subcellular location">
    <subcellularLocation>
        <location evidence="1">Vacuole membrane</location>
        <topology evidence="1">Multi-pass membrane protein</topology>
    </subcellularLocation>
</comment>
<comment type="caution">
    <text evidence="18">The sequence shown here is derived from an EMBL/GenBank/DDBJ whole genome shotgun (WGS) entry which is preliminary data.</text>
</comment>
<feature type="transmembrane region" description="Helical" evidence="14">
    <location>
        <begin position="378"/>
        <end position="399"/>
    </location>
</feature>
<dbReference type="STRING" id="3750.A0A498K1X3"/>
<keyword evidence="3" id="KW-0813">Transport</keyword>